<sequence>MAQAIWFRGDLRLTDNPAVTAAVKEQQHEQGQNAPIPALFLVTPKQWQEHHWAPIKTDLLLRHLAEFRQECAERGIALHVREIASYTGVPAAVAKFCDEQGVNKLHYNHEYPLHEARRDRAVVKALQHDQVAVQGYHGLLLAPPQAISTQTGGFYKMFTPFNRAWRTHIKQANNWQVIRHQWPAATTAPELPEFDLPRRDSSAWVVGEQSVLAKLRRYVSDSVADYKAERDLPALDSTSRLSPYWELGMLSPYTAARALSELSPEFPYGLTEGADVWLTELAWREFYQHLMHHVPRLSMGKAFQEYTDNYPWRTDKEDFKRWCEGRTGYPIVDAGMRQLVQEGFMHNRLRMIVANFLVKDLRLNWRWGEQFFMEHLIDGSFPANNGGWQWSASTGTDAVPYFRVFNPTRQSEKVDPDGSYIRKWVTELAQVPTKYIHAPQQWLEKHGHSDYPLPMVDHGEARDDFLQTFKRVKNEF</sequence>
<dbReference type="GO" id="GO:0003677">
    <property type="term" value="F:DNA binding"/>
    <property type="evidence" value="ECO:0007669"/>
    <property type="project" value="TreeGrafter"/>
</dbReference>
<evidence type="ECO:0000256" key="13">
    <source>
        <dbReference type="PIRSR" id="PIRSR602081-2"/>
    </source>
</evidence>
<dbReference type="SUPFAM" id="SSF52425">
    <property type="entry name" value="Cryptochrome/photolyase, N-terminal domain"/>
    <property type="match status" value="1"/>
</dbReference>
<proteinExistence type="inferred from homology"/>
<comment type="similarity">
    <text evidence="2">Belongs to the DNA photolyase class-1 family.</text>
</comment>
<feature type="binding site" evidence="12">
    <location>
        <position position="277"/>
    </location>
    <ligand>
        <name>FAD</name>
        <dbReference type="ChEBI" id="CHEBI:57692"/>
    </ligand>
</feature>
<evidence type="ECO:0000256" key="7">
    <source>
        <dbReference type="ARBA" id="ARBA00022991"/>
    </source>
</evidence>
<dbReference type="NCBIfam" id="NF007955">
    <property type="entry name" value="PRK10674.1"/>
    <property type="match status" value="1"/>
</dbReference>
<dbReference type="RefSeq" id="WP_086434317.1">
    <property type="nucleotide sequence ID" value="NZ_FXWH01000001.1"/>
</dbReference>
<dbReference type="FunFam" id="1.10.579.10:FF:000003">
    <property type="entry name" value="Deoxyribodipyrimidine photo-lyase"/>
    <property type="match status" value="1"/>
</dbReference>
<comment type="cofactor">
    <cofactor evidence="12">
        <name>FAD</name>
        <dbReference type="ChEBI" id="CHEBI:57692"/>
    </cofactor>
    <text evidence="12">Binds 1 FAD per subunit.</text>
</comment>
<comment type="function">
    <text evidence="10">Involved in repair of UV radiation-induced DNA damage. Catalyzes the light-dependent monomerization (300-600 nm) of cyclobutyl pyrimidine dimers (in cis-syn configuration), which are formed between adjacent bases on the same DNA strand upon exposure to ultraviolet radiation.</text>
</comment>
<evidence type="ECO:0000313" key="16">
    <source>
        <dbReference type="EMBL" id="SMQ65231.1"/>
    </source>
</evidence>
<organism evidence="16 17">
    <name type="scientific">Pseudidiomarina planktonica</name>
    <dbReference type="NCBI Taxonomy" id="1323738"/>
    <lineage>
        <taxon>Bacteria</taxon>
        <taxon>Pseudomonadati</taxon>
        <taxon>Pseudomonadota</taxon>
        <taxon>Gammaproteobacteria</taxon>
        <taxon>Alteromonadales</taxon>
        <taxon>Idiomarinaceae</taxon>
        <taxon>Pseudidiomarina</taxon>
    </lineage>
</organism>
<dbReference type="Gene3D" id="1.25.40.80">
    <property type="match status" value="1"/>
</dbReference>
<evidence type="ECO:0000256" key="6">
    <source>
        <dbReference type="ARBA" id="ARBA00022827"/>
    </source>
</evidence>
<feature type="site" description="Electron transfer via tryptophanyl radical" evidence="13">
    <location>
        <position position="388"/>
    </location>
</feature>
<dbReference type="GO" id="GO:0000719">
    <property type="term" value="P:photoreactive repair"/>
    <property type="evidence" value="ECO:0007669"/>
    <property type="project" value="UniProtKB-ARBA"/>
</dbReference>
<name>A0A1Y6EVF3_9GAMM</name>
<dbReference type="Gene3D" id="3.40.50.620">
    <property type="entry name" value="HUPs"/>
    <property type="match status" value="1"/>
</dbReference>
<evidence type="ECO:0000256" key="12">
    <source>
        <dbReference type="PIRSR" id="PIRSR602081-1"/>
    </source>
</evidence>
<protein>
    <recommendedName>
        <fullName evidence="4">Deoxyribodipyrimidine photo-lyase</fullName>
        <ecNumber evidence="3">4.1.99.3</ecNumber>
    </recommendedName>
    <alternativeName>
        <fullName evidence="8">DNA photolyase</fullName>
    </alternativeName>
    <alternativeName>
        <fullName evidence="11">Photoreactivating enzyme</fullName>
    </alternativeName>
</protein>
<evidence type="ECO:0000256" key="1">
    <source>
        <dbReference type="ARBA" id="ARBA00001932"/>
    </source>
</evidence>
<dbReference type="PANTHER" id="PTHR11455">
    <property type="entry name" value="CRYPTOCHROME"/>
    <property type="match status" value="1"/>
</dbReference>
<gene>
    <name evidence="16" type="ORF">SAMN06297229_1216</name>
</gene>
<dbReference type="InterPro" id="IPR018394">
    <property type="entry name" value="DNA_photolyase_1_CS_C"/>
</dbReference>
<dbReference type="InterPro" id="IPR005101">
    <property type="entry name" value="Cryptochr/Photolyase_FAD-bd"/>
</dbReference>
<feature type="binding site" evidence="12">
    <location>
        <begin position="238"/>
        <end position="242"/>
    </location>
    <ligand>
        <name>FAD</name>
        <dbReference type="ChEBI" id="CHEBI:57692"/>
    </ligand>
</feature>
<evidence type="ECO:0000256" key="4">
    <source>
        <dbReference type="ARBA" id="ARBA00014046"/>
    </source>
</evidence>
<evidence type="ECO:0000256" key="8">
    <source>
        <dbReference type="ARBA" id="ARBA00031671"/>
    </source>
</evidence>
<dbReference type="AlphaFoldDB" id="A0A1Y6EVF3"/>
<dbReference type="InterPro" id="IPR036155">
    <property type="entry name" value="Crypto/Photolyase_N_sf"/>
</dbReference>
<keyword evidence="7 14" id="KW-0157">Chromophore</keyword>
<dbReference type="EMBL" id="FXWH01000001">
    <property type="protein sequence ID" value="SMQ65231.1"/>
    <property type="molecule type" value="Genomic_DNA"/>
</dbReference>
<dbReference type="Pfam" id="PF00875">
    <property type="entry name" value="DNA_photolyase"/>
    <property type="match status" value="1"/>
</dbReference>
<reference evidence="17" key="1">
    <citation type="submission" date="2017-04" db="EMBL/GenBank/DDBJ databases">
        <authorList>
            <person name="Varghese N."/>
            <person name="Submissions S."/>
        </authorList>
    </citation>
    <scope>NUCLEOTIDE SEQUENCE [LARGE SCALE GENOMIC DNA]</scope>
</reference>
<feature type="site" description="Electron transfer via tryptophanyl radical" evidence="13">
    <location>
        <position position="312"/>
    </location>
</feature>
<comment type="cofactor">
    <cofactor evidence="1">
        <name>(6R)-5,10-methylene-5,6,7,8-tetrahydrofolate</name>
        <dbReference type="ChEBI" id="CHEBI:15636"/>
    </cofactor>
</comment>
<evidence type="ECO:0000256" key="2">
    <source>
        <dbReference type="ARBA" id="ARBA00005862"/>
    </source>
</evidence>
<dbReference type="InterPro" id="IPR002081">
    <property type="entry name" value="Cryptochrome/DNA_photolyase_1"/>
</dbReference>
<evidence type="ECO:0000259" key="15">
    <source>
        <dbReference type="PROSITE" id="PS51645"/>
    </source>
</evidence>
<keyword evidence="5 12" id="KW-0285">Flavoprotein</keyword>
<evidence type="ECO:0000256" key="11">
    <source>
        <dbReference type="ARBA" id="ARBA00083107"/>
    </source>
</evidence>
<dbReference type="EC" id="4.1.99.3" evidence="3"/>
<feature type="binding site" evidence="12">
    <location>
        <begin position="280"/>
        <end position="287"/>
    </location>
    <ligand>
        <name>FAD</name>
        <dbReference type="ChEBI" id="CHEBI:57692"/>
    </ligand>
</feature>
<dbReference type="GO" id="GO:0009416">
    <property type="term" value="P:response to light stimulus"/>
    <property type="evidence" value="ECO:0007669"/>
    <property type="project" value="TreeGrafter"/>
</dbReference>
<keyword evidence="6 12" id="KW-0274">FAD</keyword>
<dbReference type="SUPFAM" id="SSF48173">
    <property type="entry name" value="Cryptochrome/photolyase FAD-binding domain"/>
    <property type="match status" value="1"/>
</dbReference>
<dbReference type="GO" id="GO:0071949">
    <property type="term" value="F:FAD binding"/>
    <property type="evidence" value="ECO:0007669"/>
    <property type="project" value="TreeGrafter"/>
</dbReference>
<dbReference type="InterPro" id="IPR036134">
    <property type="entry name" value="Crypto/Photolyase_FAD-like_sf"/>
</dbReference>
<dbReference type="Proteomes" id="UP000194450">
    <property type="component" value="Unassembled WGS sequence"/>
</dbReference>
<evidence type="ECO:0000313" key="17">
    <source>
        <dbReference type="Proteomes" id="UP000194450"/>
    </source>
</evidence>
<dbReference type="InterPro" id="IPR006050">
    <property type="entry name" value="DNA_photolyase_N"/>
</dbReference>
<evidence type="ECO:0000256" key="10">
    <source>
        <dbReference type="ARBA" id="ARBA00059220"/>
    </source>
</evidence>
<feature type="site" description="Electron transfer via tryptophanyl radical" evidence="13">
    <location>
        <position position="365"/>
    </location>
</feature>
<evidence type="ECO:0000256" key="14">
    <source>
        <dbReference type="RuleBase" id="RU004182"/>
    </source>
</evidence>
<comment type="catalytic activity">
    <reaction evidence="9">
        <text>cyclobutadipyrimidine (in DNA) = 2 pyrimidine residues (in DNA).</text>
        <dbReference type="EC" id="4.1.99.3"/>
    </reaction>
</comment>
<dbReference type="OrthoDB" id="9772484at2"/>
<dbReference type="PRINTS" id="PR00147">
    <property type="entry name" value="DNAPHOTLYASE"/>
</dbReference>
<evidence type="ECO:0000256" key="3">
    <source>
        <dbReference type="ARBA" id="ARBA00013149"/>
    </source>
</evidence>
<dbReference type="Pfam" id="PF03441">
    <property type="entry name" value="FAD_binding_7"/>
    <property type="match status" value="1"/>
</dbReference>
<dbReference type="Gene3D" id="1.10.579.10">
    <property type="entry name" value="DNA Cyclobutane Dipyrimidine Photolyase, subunit A, domain 3"/>
    <property type="match status" value="1"/>
</dbReference>
<dbReference type="PROSITE" id="PS51645">
    <property type="entry name" value="PHR_CRY_ALPHA_BETA"/>
    <property type="match status" value="1"/>
</dbReference>
<dbReference type="PROSITE" id="PS00394">
    <property type="entry name" value="DNA_PHOTOLYASES_1_1"/>
    <property type="match status" value="1"/>
</dbReference>
<feature type="domain" description="Photolyase/cryptochrome alpha/beta" evidence="15">
    <location>
        <begin position="1"/>
        <end position="141"/>
    </location>
</feature>
<dbReference type="PANTHER" id="PTHR11455:SF9">
    <property type="entry name" value="CRYPTOCHROME CIRCADIAN CLOCK 5 ISOFORM X1"/>
    <property type="match status" value="1"/>
</dbReference>
<accession>A0A1Y6EVF3</accession>
<keyword evidence="16" id="KW-0456">Lyase</keyword>
<evidence type="ECO:0000256" key="5">
    <source>
        <dbReference type="ARBA" id="ARBA00022630"/>
    </source>
</evidence>
<feature type="binding site" evidence="12">
    <location>
        <position position="226"/>
    </location>
    <ligand>
        <name>FAD</name>
        <dbReference type="ChEBI" id="CHEBI:57692"/>
    </ligand>
</feature>
<dbReference type="GO" id="GO:0003904">
    <property type="term" value="F:deoxyribodipyrimidine photo-lyase activity"/>
    <property type="evidence" value="ECO:0007669"/>
    <property type="project" value="UniProtKB-EC"/>
</dbReference>
<comment type="similarity">
    <text evidence="14">Belongs to the DNA photolyase family.</text>
</comment>
<keyword evidence="17" id="KW-1185">Reference proteome</keyword>
<evidence type="ECO:0000256" key="9">
    <source>
        <dbReference type="ARBA" id="ARBA00033999"/>
    </source>
</evidence>
<dbReference type="InterPro" id="IPR014729">
    <property type="entry name" value="Rossmann-like_a/b/a_fold"/>
</dbReference>